<keyword evidence="2" id="KW-0808">Transferase</keyword>
<dbReference type="EMBL" id="FNHU01000005">
    <property type="protein sequence ID" value="SDM67684.1"/>
    <property type="molecule type" value="Genomic_DNA"/>
</dbReference>
<protein>
    <submittedName>
        <fullName evidence="2">Sugar kinase of the NBD/HSP70 family, may contain an N-terminal HTH domain</fullName>
    </submittedName>
</protein>
<dbReference type="Gene3D" id="1.10.10.10">
    <property type="entry name" value="Winged helix-like DNA-binding domain superfamily/Winged helix DNA-binding domain"/>
    <property type="match status" value="1"/>
</dbReference>
<dbReference type="InterPro" id="IPR049874">
    <property type="entry name" value="ROK_cs"/>
</dbReference>
<accession>A0A1G9V680</accession>
<dbReference type="InterPro" id="IPR036388">
    <property type="entry name" value="WH-like_DNA-bd_sf"/>
</dbReference>
<dbReference type="RefSeq" id="WP_176760825.1">
    <property type="nucleotide sequence ID" value="NZ_FNHU01000005.1"/>
</dbReference>
<dbReference type="InterPro" id="IPR036390">
    <property type="entry name" value="WH_DNA-bd_sf"/>
</dbReference>
<dbReference type="GO" id="GO:0016301">
    <property type="term" value="F:kinase activity"/>
    <property type="evidence" value="ECO:0007669"/>
    <property type="project" value="UniProtKB-KW"/>
</dbReference>
<dbReference type="Pfam" id="PF00480">
    <property type="entry name" value="ROK"/>
    <property type="match status" value="1"/>
</dbReference>
<dbReference type="PANTHER" id="PTHR18964">
    <property type="entry name" value="ROK (REPRESSOR, ORF, KINASE) FAMILY"/>
    <property type="match status" value="1"/>
</dbReference>
<sequence length="401" mass="41681">MSSPIAAIDTDVLTTVNLIRTGRARTRQELARQTGMGRNTISSLINVAIDAGLIAPDGSAPSTGGRAPATWRFRQEAGLALVVGVHTSTLRLAVTDLAGQPIERRTLNWPITRGPAATLARAAEELQDMVRGHDLPVWAAAVSLPGPIDQETGRPSSPPIMPGWDDFDVIGTLSRSLDVPVTTGNDVNIMLLGYASALPGRVGREPANILYLQVGTGIGVGIISNGHLHLGAAGAAGDIGHVQVSGTDSVICRCGRTGCLEAVAGGWALLRDARRAAVEGLSPHLRECLDRSGELTTEDIVVGVGLGDTECVTLMVRSATAVGDALAMLVSFFNPDRVVLAGPMPQGCSMFLDVVKRIVGERALSLATADLEILPATSGLDDELRGCALLAVDSVFKAATA</sequence>
<dbReference type="InterPro" id="IPR000600">
    <property type="entry name" value="ROK"/>
</dbReference>
<dbReference type="InterPro" id="IPR043129">
    <property type="entry name" value="ATPase_NBD"/>
</dbReference>
<dbReference type="SUPFAM" id="SSF46785">
    <property type="entry name" value="Winged helix' DNA-binding domain"/>
    <property type="match status" value="1"/>
</dbReference>
<dbReference type="SUPFAM" id="SSF53067">
    <property type="entry name" value="Actin-like ATPase domain"/>
    <property type="match status" value="1"/>
</dbReference>
<evidence type="ECO:0000256" key="1">
    <source>
        <dbReference type="ARBA" id="ARBA00006479"/>
    </source>
</evidence>
<dbReference type="Proteomes" id="UP000199671">
    <property type="component" value="Unassembled WGS sequence"/>
</dbReference>
<dbReference type="PROSITE" id="PS01125">
    <property type="entry name" value="ROK"/>
    <property type="match status" value="1"/>
</dbReference>
<keyword evidence="2" id="KW-0418">Kinase</keyword>
<dbReference type="AlphaFoldDB" id="A0A1G9V680"/>
<comment type="similarity">
    <text evidence="1">Belongs to the ROK (NagC/XylR) family.</text>
</comment>
<evidence type="ECO:0000313" key="3">
    <source>
        <dbReference type="Proteomes" id="UP000199671"/>
    </source>
</evidence>
<gene>
    <name evidence="2" type="ORF">SAMN04487766_105119</name>
</gene>
<organism evidence="2 3">
    <name type="scientific">Actinomyces ruminicola</name>
    <dbReference type="NCBI Taxonomy" id="332524"/>
    <lineage>
        <taxon>Bacteria</taxon>
        <taxon>Bacillati</taxon>
        <taxon>Actinomycetota</taxon>
        <taxon>Actinomycetes</taxon>
        <taxon>Actinomycetales</taxon>
        <taxon>Actinomycetaceae</taxon>
        <taxon>Actinomyces</taxon>
    </lineage>
</organism>
<proteinExistence type="inferred from homology"/>
<evidence type="ECO:0000313" key="2">
    <source>
        <dbReference type="EMBL" id="SDM67684.1"/>
    </source>
</evidence>
<dbReference type="Gene3D" id="3.30.420.40">
    <property type="match status" value="2"/>
</dbReference>
<dbReference type="PANTHER" id="PTHR18964:SF173">
    <property type="entry name" value="GLUCOKINASE"/>
    <property type="match status" value="1"/>
</dbReference>
<reference evidence="2 3" key="1">
    <citation type="submission" date="2016-10" db="EMBL/GenBank/DDBJ databases">
        <authorList>
            <person name="de Groot N.N."/>
        </authorList>
    </citation>
    <scope>NUCLEOTIDE SEQUENCE [LARGE SCALE GENOMIC DNA]</scope>
    <source>
        <strain evidence="2 3">KPR-7B</strain>
    </source>
</reference>
<name>A0A1G9V680_9ACTO</name>